<dbReference type="AlphaFoldDB" id="A0A1G8EQB3"/>
<proteinExistence type="predicted"/>
<dbReference type="OrthoDB" id="7060642at2"/>
<dbReference type="RefSeq" id="WP_093277238.1">
    <property type="nucleotide sequence ID" value="NZ_FNDD01000026.1"/>
</dbReference>
<evidence type="ECO:0000313" key="2">
    <source>
        <dbReference type="Proteomes" id="UP000198854"/>
    </source>
</evidence>
<dbReference type="EMBL" id="FNDD01000026">
    <property type="protein sequence ID" value="SDH72054.1"/>
    <property type="molecule type" value="Genomic_DNA"/>
</dbReference>
<dbReference type="Proteomes" id="UP000198854">
    <property type="component" value="Unassembled WGS sequence"/>
</dbReference>
<sequence>MKKLKYLLVCEGPTDVAFLKRLSSKLGKDLGAEVTIQELSPQRDATTGEWPAHGWNAVRTWCKSWRVKSDDDFASIAPHFVELAKRRTWKALVKTSADGLIIQMDTDIAEHITDLDERFPNTALGRREFCEKALFNWINESETSEEKPVFLLPSYAMETWLLALYDPSENVFSDLGTGFNYEEIVNLEDRLISLGFSSKKKKGVDRLAKKDSQYLNYADRVYNNFQTVKSRCSEAEKFECFLIESIRNQ</sequence>
<evidence type="ECO:0008006" key="3">
    <source>
        <dbReference type="Google" id="ProtNLM"/>
    </source>
</evidence>
<accession>A0A1G8EQB3</accession>
<name>A0A1G8EQB3_9VIBR</name>
<gene>
    <name evidence="1" type="ORF">SAMN04488136_1265</name>
</gene>
<organism evidence="1 2">
    <name type="scientific">Vibrio xiamenensis</name>
    <dbReference type="NCBI Taxonomy" id="861298"/>
    <lineage>
        <taxon>Bacteria</taxon>
        <taxon>Pseudomonadati</taxon>
        <taxon>Pseudomonadota</taxon>
        <taxon>Gammaproteobacteria</taxon>
        <taxon>Vibrionales</taxon>
        <taxon>Vibrionaceae</taxon>
        <taxon>Vibrio</taxon>
    </lineage>
</organism>
<keyword evidence="2" id="KW-1185">Reference proteome</keyword>
<dbReference type="STRING" id="861298.SAMN04488136_1265"/>
<reference evidence="1 2" key="1">
    <citation type="submission" date="2016-10" db="EMBL/GenBank/DDBJ databases">
        <authorList>
            <person name="de Groot N.N."/>
        </authorList>
    </citation>
    <scope>NUCLEOTIDE SEQUENCE [LARGE SCALE GENOMIC DNA]</scope>
    <source>
        <strain evidence="1 2">CGMCC 1.10228</strain>
    </source>
</reference>
<protein>
    <recommendedName>
        <fullName evidence="3">DUF4276 family protein</fullName>
    </recommendedName>
</protein>
<evidence type="ECO:0000313" key="1">
    <source>
        <dbReference type="EMBL" id="SDH72054.1"/>
    </source>
</evidence>